<feature type="domain" description="GATA-type" evidence="14">
    <location>
        <begin position="229"/>
        <end position="265"/>
    </location>
</feature>
<dbReference type="AlphaFoldDB" id="A0A7N0ZR92"/>
<comment type="similarity">
    <text evidence="2 11">Belongs to the type IV zinc-finger family. Class A subfamily.</text>
</comment>
<organism evidence="15 16">
    <name type="scientific">Kalanchoe fedtschenkoi</name>
    <name type="common">Lavender scallops</name>
    <name type="synonym">South American air plant</name>
    <dbReference type="NCBI Taxonomy" id="63787"/>
    <lineage>
        <taxon>Eukaryota</taxon>
        <taxon>Viridiplantae</taxon>
        <taxon>Streptophyta</taxon>
        <taxon>Embryophyta</taxon>
        <taxon>Tracheophyta</taxon>
        <taxon>Spermatophyta</taxon>
        <taxon>Magnoliopsida</taxon>
        <taxon>eudicotyledons</taxon>
        <taxon>Gunneridae</taxon>
        <taxon>Pentapetalae</taxon>
        <taxon>Saxifragales</taxon>
        <taxon>Crassulaceae</taxon>
        <taxon>Kalanchoe</taxon>
    </lineage>
</organism>
<evidence type="ECO:0000256" key="8">
    <source>
        <dbReference type="ARBA" id="ARBA00023159"/>
    </source>
</evidence>
<dbReference type="Proteomes" id="UP000594263">
    <property type="component" value="Unplaced"/>
</dbReference>
<feature type="region of interest" description="Disordered" evidence="13">
    <location>
        <begin position="62"/>
        <end position="82"/>
    </location>
</feature>
<protein>
    <recommendedName>
        <fullName evidence="11">GATA transcription factor</fullName>
    </recommendedName>
</protein>
<dbReference type="Gramene" id="Kaladp0018s0222.1.v1.1">
    <property type="protein sequence ID" value="Kaladp0018s0222.1.v1.1"/>
    <property type="gene ID" value="Kaladp0018s0222.v1.1"/>
</dbReference>
<dbReference type="GO" id="GO:0030154">
    <property type="term" value="P:cell differentiation"/>
    <property type="evidence" value="ECO:0007669"/>
    <property type="project" value="TreeGrafter"/>
</dbReference>
<dbReference type="SUPFAM" id="SSF57716">
    <property type="entry name" value="Glucocorticoid receptor-like (DNA-binding domain)"/>
    <property type="match status" value="1"/>
</dbReference>
<proteinExistence type="inferred from homology"/>
<feature type="compositionally biased region" description="Low complexity" evidence="13">
    <location>
        <begin position="137"/>
        <end position="148"/>
    </location>
</feature>
<dbReference type="PANTHER" id="PTHR45658">
    <property type="entry name" value="GATA TRANSCRIPTION FACTOR"/>
    <property type="match status" value="1"/>
</dbReference>
<dbReference type="Pfam" id="PF00320">
    <property type="entry name" value="GATA"/>
    <property type="match status" value="1"/>
</dbReference>
<dbReference type="OMA" id="KTPRFPC"/>
<dbReference type="FunFam" id="3.30.50.10:FF:000018">
    <property type="entry name" value="GATA transcription factor"/>
    <property type="match status" value="1"/>
</dbReference>
<evidence type="ECO:0000256" key="3">
    <source>
        <dbReference type="ARBA" id="ARBA00022723"/>
    </source>
</evidence>
<evidence type="ECO:0000256" key="12">
    <source>
        <dbReference type="PROSITE-ProRule" id="PRU00094"/>
    </source>
</evidence>
<comment type="subcellular location">
    <subcellularLocation>
        <location evidence="1 11">Nucleus</location>
    </subcellularLocation>
</comment>
<dbReference type="InterPro" id="IPR016679">
    <property type="entry name" value="TF_GATA_pln"/>
</dbReference>
<sequence>MEYCIEARALKPSMRREIDVRPNQSLAVDEFVYETEAHGGGFVEDFLIDDLLDFPEKEVVEEEKDSLSGCSAELETDENGNSTVTGEGDFLSQADDAAAGLAVPQDDLADLEWVSRFVDDTMPEFPPLYNSRKDKSGVSGRKSSGVGSLPVQLKQPRQIEPLTIPAKPRTKRRRIGRVWSLNSSAASESSTASSSISSSSIISIPLQFGFRKPLAKKQKTNSEPVQPGDSTGRRCSHCQVQKTPQWRAGPEGAKTLCNACGVRFKSGRLYPEYRPACSPTFRSDVHSNSHRKVLEMRKKKEVGTGGSGLAVQSC</sequence>
<evidence type="ECO:0000259" key="14">
    <source>
        <dbReference type="PROSITE" id="PS50114"/>
    </source>
</evidence>
<keyword evidence="9 11" id="KW-0804">Transcription</keyword>
<dbReference type="GO" id="GO:0005634">
    <property type="term" value="C:nucleus"/>
    <property type="evidence" value="ECO:0007669"/>
    <property type="project" value="UniProtKB-SubCell"/>
</dbReference>
<dbReference type="InterPro" id="IPR051140">
    <property type="entry name" value="GATA_TF"/>
</dbReference>
<evidence type="ECO:0000256" key="4">
    <source>
        <dbReference type="ARBA" id="ARBA00022771"/>
    </source>
</evidence>
<evidence type="ECO:0000256" key="5">
    <source>
        <dbReference type="ARBA" id="ARBA00022833"/>
    </source>
</evidence>
<dbReference type="SMART" id="SM00401">
    <property type="entry name" value="ZnF_GATA"/>
    <property type="match status" value="1"/>
</dbReference>
<evidence type="ECO:0000256" key="9">
    <source>
        <dbReference type="ARBA" id="ARBA00023163"/>
    </source>
</evidence>
<evidence type="ECO:0000313" key="15">
    <source>
        <dbReference type="EnsemblPlants" id="Kaladp0018s0222.1.v1.1"/>
    </source>
</evidence>
<feature type="region of interest" description="Disordered" evidence="13">
    <location>
        <begin position="214"/>
        <end position="236"/>
    </location>
</feature>
<dbReference type="GO" id="GO:0008270">
    <property type="term" value="F:zinc ion binding"/>
    <property type="evidence" value="ECO:0007669"/>
    <property type="project" value="UniProtKB-KW"/>
</dbReference>
<comment type="function">
    <text evidence="11">Transcriptional activator that specifically binds 5'-GATA-3' or 5'-GAT-3' motifs within gene promoters.</text>
</comment>
<evidence type="ECO:0000256" key="7">
    <source>
        <dbReference type="ARBA" id="ARBA00023125"/>
    </source>
</evidence>
<dbReference type="GO" id="GO:0043565">
    <property type="term" value="F:sequence-specific DNA binding"/>
    <property type="evidence" value="ECO:0007669"/>
    <property type="project" value="InterPro"/>
</dbReference>
<dbReference type="PROSITE" id="PS00344">
    <property type="entry name" value="GATA_ZN_FINGER_1"/>
    <property type="match status" value="1"/>
</dbReference>
<feature type="region of interest" description="Disordered" evidence="13">
    <location>
        <begin position="128"/>
        <end position="157"/>
    </location>
</feature>
<dbReference type="InterPro" id="IPR013088">
    <property type="entry name" value="Znf_NHR/GATA"/>
</dbReference>
<evidence type="ECO:0000256" key="1">
    <source>
        <dbReference type="ARBA" id="ARBA00004123"/>
    </source>
</evidence>
<dbReference type="PIRSF" id="PIRSF016992">
    <property type="entry name" value="TF_GATA_plant"/>
    <property type="match status" value="1"/>
</dbReference>
<dbReference type="PANTHER" id="PTHR45658:SF41">
    <property type="entry name" value="GATA TRANSCRIPTION FACTOR 3"/>
    <property type="match status" value="1"/>
</dbReference>
<name>A0A7N0ZR92_KALFE</name>
<keyword evidence="3" id="KW-0479">Metal-binding</keyword>
<evidence type="ECO:0000256" key="6">
    <source>
        <dbReference type="ARBA" id="ARBA00023015"/>
    </source>
</evidence>
<keyword evidence="6 11" id="KW-0805">Transcription regulation</keyword>
<evidence type="ECO:0000256" key="13">
    <source>
        <dbReference type="SAM" id="MobiDB-lite"/>
    </source>
</evidence>
<dbReference type="InterPro" id="IPR000679">
    <property type="entry name" value="Znf_GATA"/>
</dbReference>
<evidence type="ECO:0000313" key="16">
    <source>
        <dbReference type="Proteomes" id="UP000594263"/>
    </source>
</evidence>
<keyword evidence="7 11" id="KW-0238">DNA-binding</keyword>
<evidence type="ECO:0000256" key="10">
    <source>
        <dbReference type="ARBA" id="ARBA00023242"/>
    </source>
</evidence>
<dbReference type="EnsemblPlants" id="Kaladp0018s0222.1.v1.1">
    <property type="protein sequence ID" value="Kaladp0018s0222.1.v1.1"/>
    <property type="gene ID" value="Kaladp0018s0222.v1.1"/>
</dbReference>
<accession>A0A7N0ZR92</accession>
<keyword evidence="5" id="KW-0862">Zinc</keyword>
<evidence type="ECO:0000256" key="2">
    <source>
        <dbReference type="ARBA" id="ARBA00005694"/>
    </source>
</evidence>
<reference evidence="15" key="1">
    <citation type="submission" date="2021-01" db="UniProtKB">
        <authorList>
            <consortium name="EnsemblPlants"/>
        </authorList>
    </citation>
    <scope>IDENTIFICATION</scope>
</reference>
<dbReference type="Gene3D" id="3.30.50.10">
    <property type="entry name" value="Erythroid Transcription Factor GATA-1, subunit A"/>
    <property type="match status" value="1"/>
</dbReference>
<keyword evidence="10 11" id="KW-0539">Nucleus</keyword>
<dbReference type="CDD" id="cd00202">
    <property type="entry name" value="ZnF_GATA"/>
    <property type="match status" value="1"/>
</dbReference>
<dbReference type="GO" id="GO:0045893">
    <property type="term" value="P:positive regulation of DNA-templated transcription"/>
    <property type="evidence" value="ECO:0007669"/>
    <property type="project" value="InterPro"/>
</dbReference>
<keyword evidence="4 12" id="KW-0863">Zinc-finger</keyword>
<evidence type="ECO:0000256" key="11">
    <source>
        <dbReference type="PIRNR" id="PIRNR016992"/>
    </source>
</evidence>
<keyword evidence="16" id="KW-1185">Reference proteome</keyword>
<dbReference type="PROSITE" id="PS50114">
    <property type="entry name" value="GATA_ZN_FINGER_2"/>
    <property type="match status" value="1"/>
</dbReference>
<keyword evidence="8 11" id="KW-0010">Activator</keyword>